<dbReference type="Proteomes" id="UP000271974">
    <property type="component" value="Unassembled WGS sequence"/>
</dbReference>
<protein>
    <submittedName>
        <fullName evidence="3">Uncharacterized protein</fullName>
    </submittedName>
</protein>
<feature type="non-terminal residue" evidence="3">
    <location>
        <position position="1"/>
    </location>
</feature>
<accession>A0A3S1BUL7</accession>
<comment type="caution">
    <text evidence="3">The sequence shown here is derived from an EMBL/GenBank/DDBJ whole genome shotgun (WGS) entry which is preliminary data.</text>
</comment>
<evidence type="ECO:0000313" key="3">
    <source>
        <dbReference type="EMBL" id="RUS75271.1"/>
    </source>
</evidence>
<feature type="compositionally biased region" description="Low complexity" evidence="1">
    <location>
        <begin position="410"/>
        <end position="435"/>
    </location>
</feature>
<feature type="region of interest" description="Disordered" evidence="1">
    <location>
        <begin position="448"/>
        <end position="539"/>
    </location>
</feature>
<dbReference type="EMBL" id="RQTK01000756">
    <property type="protein sequence ID" value="RUS75271.1"/>
    <property type="molecule type" value="Genomic_DNA"/>
</dbReference>
<feature type="region of interest" description="Disordered" evidence="1">
    <location>
        <begin position="296"/>
        <end position="335"/>
    </location>
</feature>
<name>A0A3S1BUL7_ELYCH</name>
<proteinExistence type="predicted"/>
<feature type="region of interest" description="Disordered" evidence="1">
    <location>
        <begin position="225"/>
        <end position="246"/>
    </location>
</feature>
<feature type="compositionally biased region" description="Low complexity" evidence="1">
    <location>
        <begin position="452"/>
        <end position="493"/>
    </location>
</feature>
<feature type="region of interest" description="Disordered" evidence="1">
    <location>
        <begin position="367"/>
        <end position="435"/>
    </location>
</feature>
<reference evidence="3 4" key="1">
    <citation type="submission" date="2019-01" db="EMBL/GenBank/DDBJ databases">
        <title>A draft genome assembly of the solar-powered sea slug Elysia chlorotica.</title>
        <authorList>
            <person name="Cai H."/>
            <person name="Li Q."/>
            <person name="Fang X."/>
            <person name="Li J."/>
            <person name="Curtis N.E."/>
            <person name="Altenburger A."/>
            <person name="Shibata T."/>
            <person name="Feng M."/>
            <person name="Maeda T."/>
            <person name="Schwartz J.A."/>
            <person name="Shigenobu S."/>
            <person name="Lundholm N."/>
            <person name="Nishiyama T."/>
            <person name="Yang H."/>
            <person name="Hasebe M."/>
            <person name="Li S."/>
            <person name="Pierce S.K."/>
            <person name="Wang J."/>
        </authorList>
    </citation>
    <scope>NUCLEOTIDE SEQUENCE [LARGE SCALE GENOMIC DNA]</scope>
    <source>
        <strain evidence="3">EC2010</strain>
        <tissue evidence="3">Whole organism of an adult</tissue>
    </source>
</reference>
<feature type="compositionally biased region" description="Polar residues" evidence="1">
    <location>
        <begin position="312"/>
        <end position="335"/>
    </location>
</feature>
<feature type="transmembrane region" description="Helical" evidence="2">
    <location>
        <begin position="645"/>
        <end position="670"/>
    </location>
</feature>
<feature type="compositionally biased region" description="Low complexity" evidence="1">
    <location>
        <begin position="370"/>
        <end position="381"/>
    </location>
</feature>
<organism evidence="3 4">
    <name type="scientific">Elysia chlorotica</name>
    <name type="common">Eastern emerald elysia</name>
    <name type="synonym">Sea slug</name>
    <dbReference type="NCBI Taxonomy" id="188477"/>
    <lineage>
        <taxon>Eukaryota</taxon>
        <taxon>Metazoa</taxon>
        <taxon>Spiralia</taxon>
        <taxon>Lophotrochozoa</taxon>
        <taxon>Mollusca</taxon>
        <taxon>Gastropoda</taxon>
        <taxon>Heterobranchia</taxon>
        <taxon>Euthyneura</taxon>
        <taxon>Panpulmonata</taxon>
        <taxon>Sacoglossa</taxon>
        <taxon>Placobranchoidea</taxon>
        <taxon>Plakobranchidae</taxon>
        <taxon>Elysia</taxon>
    </lineage>
</organism>
<keyword evidence="4" id="KW-1185">Reference proteome</keyword>
<evidence type="ECO:0000256" key="1">
    <source>
        <dbReference type="SAM" id="MobiDB-lite"/>
    </source>
</evidence>
<keyword evidence="2" id="KW-1133">Transmembrane helix</keyword>
<feature type="compositionally biased region" description="Basic and acidic residues" evidence="1">
    <location>
        <begin position="229"/>
        <end position="238"/>
    </location>
</feature>
<feature type="compositionally biased region" description="Polar residues" evidence="1">
    <location>
        <begin position="530"/>
        <end position="539"/>
    </location>
</feature>
<feature type="compositionally biased region" description="Polar residues" evidence="1">
    <location>
        <begin position="382"/>
        <end position="409"/>
    </location>
</feature>
<evidence type="ECO:0000256" key="2">
    <source>
        <dbReference type="SAM" id="Phobius"/>
    </source>
</evidence>
<keyword evidence="2" id="KW-0472">Membrane</keyword>
<keyword evidence="2" id="KW-0812">Transmembrane</keyword>
<sequence length="679" mass="71950">ALDETPDVVFIAPTAPDESEIPCPEYAQKCSLLMYTDALASGKCPSVQSVETTTALVVITAPISGDEEVCVSQIWLFSSGGRACIEVSAIDSNSTAAVKGERRCYTVKPILQTASRLCRKSGCNKALGACLATPDKLSKECVCHEHLLDMLDEKCYPVLPQTTTLAATVKTEKTTSINQITSLTTTILNVNGTSDAKTSAKPDIATPSNKPFTRLTATTLNVYGTSDAKTSDKPDKTTPSDQPTTRLTTTTLNVDGTFETTTTSDADTSVTSIPVKLPIDSTQFTTVNPRTRTVVDTSTTTVDPGKPASVGGPTTTDAPGKSTTFGNPTSTENRWTLTTTKSSPATVDSEKSSTINSFSSTLKSMMTNAPTTTKTPQKSTSYEGYSSTIKPHKSMTTTENYEKSSSINGSVSTLKSTKSMTTKTPTTTTENSGKTSTVIDFVSTIKSGKSVSNMPNNTTTTKNPGKTTKSPPSSNSEKSTTPYTKTTTDSSTSADPRISVKPGKKTTKTSGTTVDPLSTTKSGSPPGRNGSKTTVQPGISTVEDSSVAVTKAVALDTSVTKMTTEIILTTPSQSSNTSGDLDKDSNSVTMKIPDGVDFRNRLQFCSSQSQWSKAFQESRVKCACVDTITGRKRVVIRPRISNERLLRAFLIGLGTSVVFLVLATLTYILVSKKKSCSGF</sequence>
<evidence type="ECO:0000313" key="4">
    <source>
        <dbReference type="Proteomes" id="UP000271974"/>
    </source>
</evidence>
<dbReference type="OrthoDB" id="10671770at2759"/>
<dbReference type="AlphaFoldDB" id="A0A3S1BUL7"/>
<gene>
    <name evidence="3" type="ORF">EGW08_016963</name>
</gene>